<dbReference type="RefSeq" id="XP_022338551.1">
    <property type="nucleotide sequence ID" value="XM_022482843.1"/>
</dbReference>
<sequence>MRTALHLVIVFLGITNVIGYRKGLRKRNPYPGYAPIGFVRPPFVPFPQPGVTKLKPIHVKTTVSFPNGFTRVFYPNRGSGFVPYGGPPSPPIVPFFPMASGMIRPAPTFTNVIPIAPKIPKQETPKPEPVTPIIEKPETLKPIEQIEKPVYGGTFVVNIDRTKGFKPIPFRSVQHFETFERVRESPPPVLPPPQLPPQPPVWRIENPPPPPVDNRQNNFFRDNFHFDTRTFEGRFNFVPQINRPEPVRDFSPPAPQPILPVKNVDPEPVVPIQTSHPVNLVAPPEPVSPPIFPPEPVTTIEQVPIIPEGPTRGDVPDIGIISPIPGDQGNVLRELKEASVAENNVKMIRNEFTEIGGGVNAMRINSNGGQFDGPGPAVNFGPDPLVDLGLNSGFDSGANMAADLRMSQSNFGAGNQLVGGGNGFDHIDSININIDPSLGLDFGPQTEPLIGPAGFDSQFNSKDGIFQAEIDNSLGFNDKNAANFAAMSNVVEPAPISLADANFDSTSVSSSTFKKGSSMTGIRDDHRIIRRTTTVKKTIRTPI</sequence>
<organism evidence="1 2">
    <name type="scientific">Crassostrea virginica</name>
    <name type="common">Eastern oyster</name>
    <dbReference type="NCBI Taxonomy" id="6565"/>
    <lineage>
        <taxon>Eukaryota</taxon>
        <taxon>Metazoa</taxon>
        <taxon>Spiralia</taxon>
        <taxon>Lophotrochozoa</taxon>
        <taxon>Mollusca</taxon>
        <taxon>Bivalvia</taxon>
        <taxon>Autobranchia</taxon>
        <taxon>Pteriomorphia</taxon>
        <taxon>Ostreida</taxon>
        <taxon>Ostreoidea</taxon>
        <taxon>Ostreidae</taxon>
        <taxon>Crassostrea</taxon>
    </lineage>
</organism>
<name>A0A8B8EG00_CRAVI</name>
<dbReference type="KEGG" id="cvn:111134053"/>
<dbReference type="GeneID" id="111134053"/>
<dbReference type="AlphaFoldDB" id="A0A8B8EG00"/>
<evidence type="ECO:0000313" key="1">
    <source>
        <dbReference type="Proteomes" id="UP000694844"/>
    </source>
</evidence>
<proteinExistence type="predicted"/>
<accession>A0A8B8EG00</accession>
<dbReference type="Proteomes" id="UP000694844">
    <property type="component" value="Chromosome 5"/>
</dbReference>
<keyword evidence="1" id="KW-1185">Reference proteome</keyword>
<gene>
    <name evidence="2" type="primary">LOC111134053</name>
</gene>
<dbReference type="OrthoDB" id="6159418at2759"/>
<reference evidence="2" key="1">
    <citation type="submission" date="2025-08" db="UniProtKB">
        <authorList>
            <consortium name="RefSeq"/>
        </authorList>
    </citation>
    <scope>IDENTIFICATION</scope>
    <source>
        <tissue evidence="2">Whole sample</tissue>
    </source>
</reference>
<protein>
    <submittedName>
        <fullName evidence="2">Uncharacterized protein LOC111134053 isoform X1</fullName>
    </submittedName>
</protein>
<evidence type="ECO:0000313" key="2">
    <source>
        <dbReference type="RefSeq" id="XP_022338551.1"/>
    </source>
</evidence>